<keyword evidence="3" id="KW-1185">Reference proteome</keyword>
<evidence type="ECO:0000313" key="2">
    <source>
        <dbReference type="EMBL" id="MPC43718.1"/>
    </source>
</evidence>
<sequence>MLAPPLMCWPASVAACAGAAAPRGWWSGTKEAQQGCCSHRVEVFRGGWKGGTVGMGGIAIMVGCGVLLFLLLLLILQGWADYCRADREGSGHPRNCQGENSLKSKARAARKTAADYSKEDSQENKMMIVTAEREQLIRIYAKAAPTPHALLLLILPHWEPHSQRFHCLILTISGVPMICVISEPWLMTRDKPKSTSFTPASGESPIITRFWGCRGKKWVW</sequence>
<name>A0A5B7FFF8_PORTR</name>
<gene>
    <name evidence="2" type="ORF">E2C01_037369</name>
</gene>
<accession>A0A5B7FFF8</accession>
<reference evidence="2 3" key="1">
    <citation type="submission" date="2019-05" db="EMBL/GenBank/DDBJ databases">
        <title>Another draft genome of Portunus trituberculatus and its Hox gene families provides insights of decapod evolution.</title>
        <authorList>
            <person name="Jeong J.-H."/>
            <person name="Song I."/>
            <person name="Kim S."/>
            <person name="Choi T."/>
            <person name="Kim D."/>
            <person name="Ryu S."/>
            <person name="Kim W."/>
        </authorList>
    </citation>
    <scope>NUCLEOTIDE SEQUENCE [LARGE SCALE GENOMIC DNA]</scope>
    <source>
        <tissue evidence="2">Muscle</tissue>
    </source>
</reference>
<protein>
    <submittedName>
        <fullName evidence="2">Uncharacterized protein</fullName>
    </submittedName>
</protein>
<feature type="transmembrane region" description="Helical" evidence="1">
    <location>
        <begin position="53"/>
        <end position="76"/>
    </location>
</feature>
<dbReference type="EMBL" id="VSRR010005958">
    <property type="protein sequence ID" value="MPC43718.1"/>
    <property type="molecule type" value="Genomic_DNA"/>
</dbReference>
<evidence type="ECO:0000313" key="3">
    <source>
        <dbReference type="Proteomes" id="UP000324222"/>
    </source>
</evidence>
<keyword evidence="1" id="KW-0812">Transmembrane</keyword>
<proteinExistence type="predicted"/>
<dbReference type="Proteomes" id="UP000324222">
    <property type="component" value="Unassembled WGS sequence"/>
</dbReference>
<keyword evidence="1" id="KW-0472">Membrane</keyword>
<keyword evidence="1" id="KW-1133">Transmembrane helix</keyword>
<dbReference type="AlphaFoldDB" id="A0A5B7FFF8"/>
<evidence type="ECO:0000256" key="1">
    <source>
        <dbReference type="SAM" id="Phobius"/>
    </source>
</evidence>
<organism evidence="2 3">
    <name type="scientific">Portunus trituberculatus</name>
    <name type="common">Swimming crab</name>
    <name type="synonym">Neptunus trituberculatus</name>
    <dbReference type="NCBI Taxonomy" id="210409"/>
    <lineage>
        <taxon>Eukaryota</taxon>
        <taxon>Metazoa</taxon>
        <taxon>Ecdysozoa</taxon>
        <taxon>Arthropoda</taxon>
        <taxon>Crustacea</taxon>
        <taxon>Multicrustacea</taxon>
        <taxon>Malacostraca</taxon>
        <taxon>Eumalacostraca</taxon>
        <taxon>Eucarida</taxon>
        <taxon>Decapoda</taxon>
        <taxon>Pleocyemata</taxon>
        <taxon>Brachyura</taxon>
        <taxon>Eubrachyura</taxon>
        <taxon>Portunoidea</taxon>
        <taxon>Portunidae</taxon>
        <taxon>Portuninae</taxon>
        <taxon>Portunus</taxon>
    </lineage>
</organism>
<comment type="caution">
    <text evidence="2">The sequence shown here is derived from an EMBL/GenBank/DDBJ whole genome shotgun (WGS) entry which is preliminary data.</text>
</comment>